<gene>
    <name evidence="2" type="ORF">OVA965_LOCUS45556</name>
    <name evidence="3" type="ORF">TMI583_LOCUS49155</name>
</gene>
<reference evidence="3" key="1">
    <citation type="submission" date="2021-02" db="EMBL/GenBank/DDBJ databases">
        <authorList>
            <person name="Nowell W R."/>
        </authorList>
    </citation>
    <scope>NUCLEOTIDE SEQUENCE</scope>
</reference>
<name>A0A8S2Y6B2_9BILA</name>
<proteinExistence type="predicted"/>
<evidence type="ECO:0000313" key="3">
    <source>
        <dbReference type="EMBL" id="CAF4534400.1"/>
    </source>
</evidence>
<dbReference type="SUPFAM" id="SSF53474">
    <property type="entry name" value="alpha/beta-Hydrolases"/>
    <property type="match status" value="1"/>
</dbReference>
<dbReference type="AlphaFoldDB" id="A0A8S2Y6B2"/>
<dbReference type="Proteomes" id="UP000677228">
    <property type="component" value="Unassembled WGS sequence"/>
</dbReference>
<evidence type="ECO:0000259" key="1">
    <source>
        <dbReference type="Pfam" id="PF01764"/>
    </source>
</evidence>
<evidence type="ECO:0000313" key="2">
    <source>
        <dbReference type="EMBL" id="CAF1667043.1"/>
    </source>
</evidence>
<dbReference type="InterPro" id="IPR051218">
    <property type="entry name" value="Sec_MonoDiacylglyc_Lipase"/>
</dbReference>
<dbReference type="PANTHER" id="PTHR45856:SF24">
    <property type="entry name" value="FUNGAL LIPASE-LIKE DOMAIN-CONTAINING PROTEIN"/>
    <property type="match status" value="1"/>
</dbReference>
<dbReference type="InterPro" id="IPR029058">
    <property type="entry name" value="AB_hydrolase_fold"/>
</dbReference>
<comment type="caution">
    <text evidence="3">The sequence shown here is derived from an EMBL/GenBank/DDBJ whole genome shotgun (WGS) entry which is preliminary data.</text>
</comment>
<dbReference type="Pfam" id="PF01764">
    <property type="entry name" value="Lipase_3"/>
    <property type="match status" value="1"/>
</dbReference>
<protein>
    <recommendedName>
        <fullName evidence="1">Fungal lipase-type domain-containing protein</fullName>
    </recommendedName>
</protein>
<dbReference type="EMBL" id="CAJNOK010072793">
    <property type="protein sequence ID" value="CAF1667043.1"/>
    <property type="molecule type" value="Genomic_DNA"/>
</dbReference>
<feature type="domain" description="Fungal lipase-type" evidence="1">
    <location>
        <begin position="33"/>
        <end position="137"/>
    </location>
</feature>
<evidence type="ECO:0000313" key="4">
    <source>
        <dbReference type="Proteomes" id="UP000682733"/>
    </source>
</evidence>
<dbReference type="EMBL" id="CAJOBA010105160">
    <property type="protein sequence ID" value="CAF4534400.1"/>
    <property type="molecule type" value="Genomic_DNA"/>
</dbReference>
<dbReference type="Proteomes" id="UP000682733">
    <property type="component" value="Unassembled WGS sequence"/>
</dbReference>
<accession>A0A8S2Y6B2</accession>
<sequence>GCGLRFAPDAPYPYLLALTTKKIDSYDDETLWVAFRRTTNTKDILTDLIVNTTLSISGMVHHGFSKRAFEFPHDRFAYETYQNNAHKRLILTSHSLDGSMAHLCAISHFTGKSSVERLYIYSIAFGAPFVGNQTVAEDY</sequence>
<dbReference type="InterPro" id="IPR002921">
    <property type="entry name" value="Fungal_lipase-type"/>
</dbReference>
<dbReference type="PANTHER" id="PTHR45856">
    <property type="entry name" value="ALPHA/BETA-HYDROLASES SUPERFAMILY PROTEIN"/>
    <property type="match status" value="1"/>
</dbReference>
<feature type="non-terminal residue" evidence="3">
    <location>
        <position position="1"/>
    </location>
</feature>
<dbReference type="Gene3D" id="3.40.50.1820">
    <property type="entry name" value="alpha/beta hydrolase"/>
    <property type="match status" value="1"/>
</dbReference>
<dbReference type="GO" id="GO:0006629">
    <property type="term" value="P:lipid metabolic process"/>
    <property type="evidence" value="ECO:0007669"/>
    <property type="project" value="InterPro"/>
</dbReference>
<organism evidence="3 4">
    <name type="scientific">Didymodactylos carnosus</name>
    <dbReference type="NCBI Taxonomy" id="1234261"/>
    <lineage>
        <taxon>Eukaryota</taxon>
        <taxon>Metazoa</taxon>
        <taxon>Spiralia</taxon>
        <taxon>Gnathifera</taxon>
        <taxon>Rotifera</taxon>
        <taxon>Eurotatoria</taxon>
        <taxon>Bdelloidea</taxon>
        <taxon>Philodinida</taxon>
        <taxon>Philodinidae</taxon>
        <taxon>Didymodactylos</taxon>
    </lineage>
</organism>